<comment type="similarity">
    <text evidence="1">Belongs to the short-chain dehydrogenases/reductases (SDR) family.</text>
</comment>
<gene>
    <name evidence="2" type="ORF">PROPJV5_1859</name>
</gene>
<evidence type="ECO:0000313" key="2">
    <source>
        <dbReference type="EMBL" id="SPF68884.1"/>
    </source>
</evidence>
<dbReference type="Gene3D" id="3.40.50.720">
    <property type="entry name" value="NAD(P)-binding Rossmann-like Domain"/>
    <property type="match status" value="1"/>
</dbReference>
<proteinExistence type="inferred from homology"/>
<dbReference type="InterPro" id="IPR036291">
    <property type="entry name" value="NAD(P)-bd_dom_sf"/>
</dbReference>
<dbReference type="EMBL" id="OMOH01000007">
    <property type="protein sequence ID" value="SPF68884.1"/>
    <property type="molecule type" value="Genomic_DNA"/>
</dbReference>
<name>A0A375I424_9ACTN</name>
<dbReference type="PANTHER" id="PTHR43943">
    <property type="entry name" value="DEHYDROGENASE/REDUCTASE (SDR FAMILY) MEMBER 4"/>
    <property type="match status" value="1"/>
</dbReference>
<evidence type="ECO:0000313" key="3">
    <source>
        <dbReference type="Proteomes" id="UP000265962"/>
    </source>
</evidence>
<dbReference type="Proteomes" id="UP000265962">
    <property type="component" value="Unassembled WGS sequence"/>
</dbReference>
<protein>
    <submittedName>
        <fullName evidence="2">Short chain dehydrogenase</fullName>
    </submittedName>
</protein>
<dbReference type="PRINTS" id="PR00081">
    <property type="entry name" value="GDHRDH"/>
</dbReference>
<dbReference type="Pfam" id="PF00106">
    <property type="entry name" value="adh_short"/>
    <property type="match status" value="1"/>
</dbReference>
<dbReference type="InterPro" id="IPR002347">
    <property type="entry name" value="SDR_fam"/>
</dbReference>
<reference evidence="3" key="1">
    <citation type="submission" date="2018-02" db="EMBL/GenBank/DDBJ databases">
        <authorList>
            <person name="Hornung B."/>
        </authorList>
    </citation>
    <scope>NUCLEOTIDE SEQUENCE [LARGE SCALE GENOMIC DNA]</scope>
</reference>
<keyword evidence="3" id="KW-1185">Reference proteome</keyword>
<accession>A0A375I424</accession>
<dbReference type="RefSeq" id="WP_239018452.1">
    <property type="nucleotide sequence ID" value="NZ_OMOH01000007.1"/>
</dbReference>
<dbReference type="PANTHER" id="PTHR43943:SF2">
    <property type="entry name" value="DEHYDROGENASE_REDUCTASE 4"/>
    <property type="match status" value="1"/>
</dbReference>
<dbReference type="SUPFAM" id="SSF51735">
    <property type="entry name" value="NAD(P)-binding Rossmann-fold domains"/>
    <property type="match status" value="1"/>
</dbReference>
<dbReference type="Pfam" id="PF13561">
    <property type="entry name" value="adh_short_C2"/>
    <property type="match status" value="1"/>
</dbReference>
<dbReference type="AlphaFoldDB" id="A0A375I424"/>
<dbReference type="NCBIfam" id="NF005395">
    <property type="entry name" value="PRK06940.1"/>
    <property type="match status" value="1"/>
</dbReference>
<sequence>MDKVMKDVVALVGAGGIGVAIARRVAQGKHLVLTSRTQEEVDRVAADLQRDGFDCSAMACDLGSREDILAVIAHCQQFGPITNVICAGGVSPSQAPIAEILRVDLYGTSVLLEEFGKVIAQGGSGVVVSSQSGHRLPALSAEENWALAMTPTEELLNLPLLAEDSVGTTLRAYQYAKRCNVLRVQSQACEWGRRGARVFSISPGIIMTPLAFDELNGPRGEGYRKMLDLMPAKRAGTVDEMGALVAFLMGPEGTFITGTDILCDGGSTAAYWYGDLQYLQEGWSQS</sequence>
<evidence type="ECO:0000256" key="1">
    <source>
        <dbReference type="ARBA" id="ARBA00006484"/>
    </source>
</evidence>
<organism evidence="2 3">
    <name type="scientific">Propionibacterium ruminifibrarum</name>
    <dbReference type="NCBI Taxonomy" id="1962131"/>
    <lineage>
        <taxon>Bacteria</taxon>
        <taxon>Bacillati</taxon>
        <taxon>Actinomycetota</taxon>
        <taxon>Actinomycetes</taxon>
        <taxon>Propionibacteriales</taxon>
        <taxon>Propionibacteriaceae</taxon>
        <taxon>Propionibacterium</taxon>
    </lineage>
</organism>